<feature type="region of interest" description="Disordered" evidence="1">
    <location>
        <begin position="1"/>
        <end position="32"/>
    </location>
</feature>
<accession>A0A510V6S3</accession>
<proteinExistence type="predicted"/>
<keyword evidence="3" id="KW-1185">Reference proteome</keyword>
<comment type="caution">
    <text evidence="2">The sequence shown here is derived from an EMBL/GenBank/DDBJ whole genome shotgun (WGS) entry which is preliminary data.</text>
</comment>
<sequence>MARRKGEAARARAERAGEPLGSISQPSGPGVPGTATCLRCGETDLTRIRMALADGRQVVFVSCPACEQRNWFPLDGNGVPLDRGDVVGPDA</sequence>
<dbReference type="RefSeq" id="WP_146927419.1">
    <property type="nucleotide sequence ID" value="NZ_BJUB01000006.1"/>
</dbReference>
<evidence type="ECO:0000313" key="3">
    <source>
        <dbReference type="Proteomes" id="UP000321118"/>
    </source>
</evidence>
<evidence type="ECO:0008006" key="4">
    <source>
        <dbReference type="Google" id="ProtNLM"/>
    </source>
</evidence>
<feature type="compositionally biased region" description="Basic and acidic residues" evidence="1">
    <location>
        <begin position="1"/>
        <end position="17"/>
    </location>
</feature>
<evidence type="ECO:0000313" key="2">
    <source>
        <dbReference type="EMBL" id="GEK21621.1"/>
    </source>
</evidence>
<reference evidence="2 3" key="1">
    <citation type="submission" date="2019-07" db="EMBL/GenBank/DDBJ databases">
        <title>Whole genome shotgun sequence of Cellulomonas xylanilytica NBRC 101102.</title>
        <authorList>
            <person name="Hosoyama A."/>
            <person name="Uohara A."/>
            <person name="Ohji S."/>
            <person name="Ichikawa N."/>
        </authorList>
    </citation>
    <scope>NUCLEOTIDE SEQUENCE [LARGE SCALE GENOMIC DNA]</scope>
    <source>
        <strain evidence="2 3">NBRC 101102</strain>
    </source>
</reference>
<protein>
    <recommendedName>
        <fullName evidence="4">TFIIS-type domain-containing protein</fullName>
    </recommendedName>
</protein>
<dbReference type="OrthoDB" id="4829533at2"/>
<dbReference type="EMBL" id="BJUB01000006">
    <property type="protein sequence ID" value="GEK21621.1"/>
    <property type="molecule type" value="Genomic_DNA"/>
</dbReference>
<name>A0A510V6S3_9CELL</name>
<dbReference type="AlphaFoldDB" id="A0A510V6S3"/>
<organism evidence="2 3">
    <name type="scientific">Cellulomonas xylanilytica</name>
    <dbReference type="NCBI Taxonomy" id="233583"/>
    <lineage>
        <taxon>Bacteria</taxon>
        <taxon>Bacillati</taxon>
        <taxon>Actinomycetota</taxon>
        <taxon>Actinomycetes</taxon>
        <taxon>Micrococcales</taxon>
        <taxon>Cellulomonadaceae</taxon>
        <taxon>Cellulomonas</taxon>
    </lineage>
</organism>
<gene>
    <name evidence="2" type="ORF">CXY01_21410</name>
</gene>
<dbReference type="Proteomes" id="UP000321118">
    <property type="component" value="Unassembled WGS sequence"/>
</dbReference>
<evidence type="ECO:0000256" key="1">
    <source>
        <dbReference type="SAM" id="MobiDB-lite"/>
    </source>
</evidence>